<gene>
    <name evidence="11" type="ORF">Zmor_020485</name>
</gene>
<comment type="subcellular location">
    <subcellularLocation>
        <location evidence="1 10">Cell membrane</location>
        <topology evidence="1 10">Multi-pass membrane protein</topology>
    </subcellularLocation>
</comment>
<evidence type="ECO:0000256" key="9">
    <source>
        <dbReference type="ARBA" id="ARBA00023224"/>
    </source>
</evidence>
<dbReference type="GO" id="GO:0005886">
    <property type="term" value="C:plasma membrane"/>
    <property type="evidence" value="ECO:0007669"/>
    <property type="project" value="UniProtKB-SubCell"/>
</dbReference>
<keyword evidence="5 10" id="KW-0552">Olfaction</keyword>
<comment type="caution">
    <text evidence="10">Lacks conserved residue(s) required for the propagation of feature annotation.</text>
</comment>
<keyword evidence="12" id="KW-1185">Reference proteome</keyword>
<feature type="transmembrane region" description="Helical" evidence="10">
    <location>
        <begin position="35"/>
        <end position="62"/>
    </location>
</feature>
<dbReference type="PANTHER" id="PTHR21137">
    <property type="entry name" value="ODORANT RECEPTOR"/>
    <property type="match status" value="1"/>
</dbReference>
<reference evidence="11" key="1">
    <citation type="journal article" date="2023" name="G3 (Bethesda)">
        <title>Whole genome assemblies of Zophobas morio and Tenebrio molitor.</title>
        <authorList>
            <person name="Kaur S."/>
            <person name="Stinson S.A."/>
            <person name="diCenzo G.C."/>
        </authorList>
    </citation>
    <scope>NUCLEOTIDE SEQUENCE</scope>
    <source>
        <strain evidence="11">QUZm001</strain>
    </source>
</reference>
<keyword evidence="7 10" id="KW-0472">Membrane</keyword>
<dbReference type="GO" id="GO:0007165">
    <property type="term" value="P:signal transduction"/>
    <property type="evidence" value="ECO:0007669"/>
    <property type="project" value="UniProtKB-KW"/>
</dbReference>
<dbReference type="EMBL" id="JALNTZ010000006">
    <property type="protein sequence ID" value="KAJ3648703.1"/>
    <property type="molecule type" value="Genomic_DNA"/>
</dbReference>
<protein>
    <recommendedName>
        <fullName evidence="10">Odorant receptor</fullName>
    </recommendedName>
</protein>
<name>A0AA38I1C8_9CUCU</name>
<dbReference type="Pfam" id="PF02949">
    <property type="entry name" value="7tm_6"/>
    <property type="match status" value="1"/>
</dbReference>
<feature type="transmembrane region" description="Helical" evidence="10">
    <location>
        <begin position="68"/>
        <end position="87"/>
    </location>
</feature>
<dbReference type="GO" id="GO:0005549">
    <property type="term" value="F:odorant binding"/>
    <property type="evidence" value="ECO:0007669"/>
    <property type="project" value="InterPro"/>
</dbReference>
<dbReference type="Proteomes" id="UP001168821">
    <property type="component" value="Unassembled WGS sequence"/>
</dbReference>
<evidence type="ECO:0000256" key="1">
    <source>
        <dbReference type="ARBA" id="ARBA00004651"/>
    </source>
</evidence>
<evidence type="ECO:0000313" key="11">
    <source>
        <dbReference type="EMBL" id="KAJ3648703.1"/>
    </source>
</evidence>
<comment type="similarity">
    <text evidence="10">Belongs to the insect chemoreceptor superfamily. Heteromeric odorant receptor channel (TC 1.A.69) family.</text>
</comment>
<evidence type="ECO:0000256" key="3">
    <source>
        <dbReference type="ARBA" id="ARBA00022606"/>
    </source>
</evidence>
<keyword evidence="9 10" id="KW-0807">Transducer</keyword>
<accession>A0AA38I1C8</accession>
<comment type="caution">
    <text evidence="11">The sequence shown here is derived from an EMBL/GenBank/DDBJ whole genome shotgun (WGS) entry which is preliminary data.</text>
</comment>
<evidence type="ECO:0000256" key="10">
    <source>
        <dbReference type="RuleBase" id="RU351113"/>
    </source>
</evidence>
<keyword evidence="2" id="KW-1003">Cell membrane</keyword>
<evidence type="ECO:0000256" key="4">
    <source>
        <dbReference type="ARBA" id="ARBA00022692"/>
    </source>
</evidence>
<dbReference type="AlphaFoldDB" id="A0AA38I1C8"/>
<dbReference type="GO" id="GO:0004984">
    <property type="term" value="F:olfactory receptor activity"/>
    <property type="evidence" value="ECO:0007669"/>
    <property type="project" value="InterPro"/>
</dbReference>
<sequence>MEYLDWKLTIRTNVSILKMMGLWPKRTEKYKFNLYLVYALIVIFLFEVVHTLTQAINVFFVFNNFNALMRTTYVLLTELLGLLKIYYFTQNIQILKHLLTMLDRRLFQPRTTRQKVLIEMDLKLWTRIYSILSVSSIGALFFWSIFPILDGSYKEGQLPFLAWYPFDFGITPLYQIMYTYQIVSTSVLAISNLNIDTLLAALNLFVGAQFDILCDNLKGLSLCEEDPKCKLKLKNCIQHHREILSFGESTNKILNWIVFFQFFSSAISIGLALFELTIIVPFSSEFYSAISYGGAVTLEIFMYCWYGNELILKSSNLAYAIFEINWSMANIEIKKLMVFFMMRSRKPFKVSAFNLFDLSLDTFVKILKTAWSYFALVHSVNIQH</sequence>
<evidence type="ECO:0000256" key="7">
    <source>
        <dbReference type="ARBA" id="ARBA00023136"/>
    </source>
</evidence>
<organism evidence="11 12">
    <name type="scientific">Zophobas morio</name>
    <dbReference type="NCBI Taxonomy" id="2755281"/>
    <lineage>
        <taxon>Eukaryota</taxon>
        <taxon>Metazoa</taxon>
        <taxon>Ecdysozoa</taxon>
        <taxon>Arthropoda</taxon>
        <taxon>Hexapoda</taxon>
        <taxon>Insecta</taxon>
        <taxon>Pterygota</taxon>
        <taxon>Neoptera</taxon>
        <taxon>Endopterygota</taxon>
        <taxon>Coleoptera</taxon>
        <taxon>Polyphaga</taxon>
        <taxon>Cucujiformia</taxon>
        <taxon>Tenebrionidae</taxon>
        <taxon>Zophobas</taxon>
    </lineage>
</organism>
<feature type="transmembrane region" description="Helical" evidence="10">
    <location>
        <begin position="253"/>
        <end position="274"/>
    </location>
</feature>
<evidence type="ECO:0000256" key="5">
    <source>
        <dbReference type="ARBA" id="ARBA00022725"/>
    </source>
</evidence>
<keyword evidence="6 10" id="KW-1133">Transmembrane helix</keyword>
<feature type="transmembrane region" description="Helical" evidence="10">
    <location>
        <begin position="128"/>
        <end position="149"/>
    </location>
</feature>
<keyword evidence="8 10" id="KW-0675">Receptor</keyword>
<dbReference type="InterPro" id="IPR004117">
    <property type="entry name" value="7tm6_olfct_rcpt"/>
</dbReference>
<keyword evidence="4 10" id="KW-0812">Transmembrane</keyword>
<keyword evidence="3 10" id="KW-0716">Sensory transduction</keyword>
<evidence type="ECO:0000256" key="6">
    <source>
        <dbReference type="ARBA" id="ARBA00022989"/>
    </source>
</evidence>
<evidence type="ECO:0000313" key="12">
    <source>
        <dbReference type="Proteomes" id="UP001168821"/>
    </source>
</evidence>
<evidence type="ECO:0000256" key="2">
    <source>
        <dbReference type="ARBA" id="ARBA00022475"/>
    </source>
</evidence>
<evidence type="ECO:0000256" key="8">
    <source>
        <dbReference type="ARBA" id="ARBA00023170"/>
    </source>
</evidence>
<dbReference type="PANTHER" id="PTHR21137:SF35">
    <property type="entry name" value="ODORANT RECEPTOR 19A-RELATED"/>
    <property type="match status" value="1"/>
</dbReference>
<proteinExistence type="inferred from homology"/>
<feature type="transmembrane region" description="Helical" evidence="10">
    <location>
        <begin position="286"/>
        <end position="306"/>
    </location>
</feature>
<feature type="transmembrane region" description="Helical" evidence="10">
    <location>
        <begin position="161"/>
        <end position="180"/>
    </location>
</feature>